<dbReference type="Gene3D" id="3.30.750.24">
    <property type="entry name" value="STAS domain"/>
    <property type="match status" value="1"/>
</dbReference>
<organism evidence="4 5">
    <name type="scientific">Cellulomonas iranensis</name>
    <dbReference type="NCBI Taxonomy" id="76862"/>
    <lineage>
        <taxon>Bacteria</taxon>
        <taxon>Bacillati</taxon>
        <taxon>Actinomycetota</taxon>
        <taxon>Actinomycetes</taxon>
        <taxon>Micrococcales</taxon>
        <taxon>Cellulomonadaceae</taxon>
        <taxon>Cellulomonas</taxon>
    </lineage>
</organism>
<keyword evidence="5" id="KW-1185">Reference proteome</keyword>
<dbReference type="CDD" id="cd07043">
    <property type="entry name" value="STAS_anti-anti-sigma_factors"/>
    <property type="match status" value="1"/>
</dbReference>
<feature type="domain" description="STAS" evidence="3">
    <location>
        <begin position="16"/>
        <end position="113"/>
    </location>
</feature>
<proteinExistence type="inferred from homology"/>
<dbReference type="PANTHER" id="PTHR33495">
    <property type="entry name" value="ANTI-SIGMA FACTOR ANTAGONIST TM_1081-RELATED-RELATED"/>
    <property type="match status" value="1"/>
</dbReference>
<evidence type="ECO:0000259" key="3">
    <source>
        <dbReference type="PROSITE" id="PS50801"/>
    </source>
</evidence>
<evidence type="ECO:0000313" key="5">
    <source>
        <dbReference type="Proteomes" id="UP001240250"/>
    </source>
</evidence>
<evidence type="ECO:0000313" key="4">
    <source>
        <dbReference type="EMBL" id="MDQ0426249.1"/>
    </source>
</evidence>
<evidence type="ECO:0000256" key="1">
    <source>
        <dbReference type="ARBA" id="ARBA00009013"/>
    </source>
</evidence>
<name>A0ABU0GMT6_9CELL</name>
<comment type="caution">
    <text evidence="4">The sequence shown here is derived from an EMBL/GenBank/DDBJ whole genome shotgun (WGS) entry which is preliminary data.</text>
</comment>
<dbReference type="PROSITE" id="PS50801">
    <property type="entry name" value="STAS"/>
    <property type="match status" value="1"/>
</dbReference>
<dbReference type="InterPro" id="IPR002645">
    <property type="entry name" value="STAS_dom"/>
</dbReference>
<accession>A0ABU0GMT6</accession>
<dbReference type="PANTHER" id="PTHR33495:SF2">
    <property type="entry name" value="ANTI-SIGMA FACTOR ANTAGONIST TM_1081-RELATED"/>
    <property type="match status" value="1"/>
</dbReference>
<dbReference type="Proteomes" id="UP001240250">
    <property type="component" value="Unassembled WGS sequence"/>
</dbReference>
<sequence length="113" mass="11799">MGLDLDLELRDGRTAVLRLVGRLTMLGAGDVRAAVDRAVDAGHPLVVVDLAGVPFMDSSGLGVLVGGLRATRVAQGDLRIAGAGEQVRAVLELTSMDLVLRPYAHVDDALRGD</sequence>
<dbReference type="NCBIfam" id="TIGR00377">
    <property type="entry name" value="ant_ant_sig"/>
    <property type="match status" value="1"/>
</dbReference>
<dbReference type="InterPro" id="IPR036513">
    <property type="entry name" value="STAS_dom_sf"/>
</dbReference>
<dbReference type="SUPFAM" id="SSF52091">
    <property type="entry name" value="SpoIIaa-like"/>
    <property type="match status" value="1"/>
</dbReference>
<gene>
    <name evidence="4" type="ORF">JO380_002630</name>
</gene>
<dbReference type="Pfam" id="PF01740">
    <property type="entry name" value="STAS"/>
    <property type="match status" value="1"/>
</dbReference>
<dbReference type="EMBL" id="JAUSVM010000001">
    <property type="protein sequence ID" value="MDQ0426249.1"/>
    <property type="molecule type" value="Genomic_DNA"/>
</dbReference>
<dbReference type="RefSeq" id="WP_070319393.1">
    <property type="nucleotide sequence ID" value="NZ_JAUSVM010000001.1"/>
</dbReference>
<comment type="similarity">
    <text evidence="1 2">Belongs to the anti-sigma-factor antagonist family.</text>
</comment>
<evidence type="ECO:0000256" key="2">
    <source>
        <dbReference type="RuleBase" id="RU003749"/>
    </source>
</evidence>
<protein>
    <recommendedName>
        <fullName evidence="2">Anti-sigma factor antagonist</fullName>
    </recommendedName>
</protein>
<reference evidence="4 5" key="1">
    <citation type="submission" date="2023-07" db="EMBL/GenBank/DDBJ databases">
        <title>Sequencing the genomes of 1000 actinobacteria strains.</title>
        <authorList>
            <person name="Klenk H.-P."/>
        </authorList>
    </citation>
    <scope>NUCLEOTIDE SEQUENCE [LARGE SCALE GENOMIC DNA]</scope>
    <source>
        <strain evidence="4 5">DSM 14785</strain>
    </source>
</reference>
<dbReference type="InterPro" id="IPR003658">
    <property type="entry name" value="Anti-sigma_ant"/>
</dbReference>